<dbReference type="STRING" id="1806892.AZH43_03980"/>
<reference evidence="5 6" key="1">
    <citation type="submission" date="2016-03" db="EMBL/GenBank/DDBJ databases">
        <title>Acinetobacter genomospecies 28 strain ANC 4149.</title>
        <authorList>
            <person name="Radolfova-Krizova L."/>
            <person name="Nemec A."/>
        </authorList>
    </citation>
    <scope>NUCLEOTIDE SEQUENCE [LARGE SCALE GENOMIC DNA]</scope>
    <source>
        <strain evidence="5 6">ANC 4149</strain>
    </source>
</reference>
<dbReference type="GO" id="GO:0034599">
    <property type="term" value="P:cellular response to oxidative stress"/>
    <property type="evidence" value="ECO:0007669"/>
    <property type="project" value="InterPro"/>
</dbReference>
<evidence type="ECO:0000256" key="2">
    <source>
        <dbReference type="ARBA" id="ARBA00022490"/>
    </source>
</evidence>
<keyword evidence="2" id="KW-0963">Cytoplasm</keyword>
<dbReference type="RefSeq" id="WP_067672205.1">
    <property type="nucleotide sequence ID" value="NZ_CBCSIK010000009.1"/>
</dbReference>
<dbReference type="InterPro" id="IPR000415">
    <property type="entry name" value="Nitroreductase-like"/>
</dbReference>
<dbReference type="GO" id="GO:0016491">
    <property type="term" value="F:oxidoreductase activity"/>
    <property type="evidence" value="ECO:0007669"/>
    <property type="project" value="UniProtKB-KW"/>
</dbReference>
<dbReference type="PANTHER" id="PTHR43035">
    <property type="entry name" value="FATTY ACID REPRESSION MUTANT PROTEIN 2-RELATED"/>
    <property type="match status" value="1"/>
</dbReference>
<dbReference type="FunFam" id="3.40.109.10:FF:000001">
    <property type="entry name" value="Nitroreductase family"/>
    <property type="match status" value="1"/>
</dbReference>
<dbReference type="AlphaFoldDB" id="A0A151XY94"/>
<dbReference type="Gene3D" id="3.40.109.10">
    <property type="entry name" value="NADH Oxidase"/>
    <property type="match status" value="1"/>
</dbReference>
<name>A0A151XY94_9GAMM</name>
<gene>
    <name evidence="5" type="ORF">AZH43_03980</name>
</gene>
<sequence length="228" mass="25993">MELLNKIGHVLTADLTKDFKFKKKQTEGLTEITFVDQLKKRRSIYKLGKKVHFSQAYIAELIQESVRSCPSAFNAQSTRIAVLFGESHQQFWNIAKEVQKRNVPNAIFESVAMKIDQCANAFGTVLFYEDQEVIQQLQKKMPISAADFPVWSEQTSGMAQFAVWTALADSGMGASLQHYNPVIDIAVADHYSISPHWLMWAQLVFGSIEEKAAEKEEQEDYDKFRVYA</sequence>
<comment type="subcellular location">
    <subcellularLocation>
        <location evidence="1">Cytoplasm</location>
    </subcellularLocation>
</comment>
<comment type="caution">
    <text evidence="5">The sequence shown here is derived from an EMBL/GenBank/DDBJ whole genome shotgun (WGS) entry which is preliminary data.</text>
</comment>
<keyword evidence="6" id="KW-1185">Reference proteome</keyword>
<evidence type="ECO:0000313" key="6">
    <source>
        <dbReference type="Proteomes" id="UP000076276"/>
    </source>
</evidence>
<dbReference type="CDD" id="cd02140">
    <property type="entry name" value="Frm2-like"/>
    <property type="match status" value="1"/>
</dbReference>
<evidence type="ECO:0000259" key="4">
    <source>
        <dbReference type="Pfam" id="PF00881"/>
    </source>
</evidence>
<dbReference type="Proteomes" id="UP000076276">
    <property type="component" value="Unassembled WGS sequence"/>
</dbReference>
<evidence type="ECO:0000313" key="5">
    <source>
        <dbReference type="EMBL" id="KYQ70634.1"/>
    </source>
</evidence>
<organism evidence="5 6">
    <name type="scientific">Acinetobacter pragensis</name>
    <dbReference type="NCBI Taxonomy" id="1806892"/>
    <lineage>
        <taxon>Bacteria</taxon>
        <taxon>Pseudomonadati</taxon>
        <taxon>Pseudomonadota</taxon>
        <taxon>Gammaproteobacteria</taxon>
        <taxon>Moraxellales</taxon>
        <taxon>Moraxellaceae</taxon>
        <taxon>Acinetobacter</taxon>
    </lineage>
</organism>
<dbReference type="SUPFAM" id="SSF55469">
    <property type="entry name" value="FMN-dependent nitroreductase-like"/>
    <property type="match status" value="1"/>
</dbReference>
<evidence type="ECO:0000256" key="1">
    <source>
        <dbReference type="ARBA" id="ARBA00004496"/>
    </source>
</evidence>
<dbReference type="InterPro" id="IPR033877">
    <property type="entry name" value="Frm2/Hbn1"/>
</dbReference>
<keyword evidence="3" id="KW-0560">Oxidoreductase</keyword>
<dbReference type="GO" id="GO:0005737">
    <property type="term" value="C:cytoplasm"/>
    <property type="evidence" value="ECO:0007669"/>
    <property type="project" value="UniProtKB-SubCell"/>
</dbReference>
<accession>A0A151XY94</accession>
<dbReference type="Pfam" id="PF00881">
    <property type="entry name" value="Nitroreductase"/>
    <property type="match status" value="1"/>
</dbReference>
<evidence type="ECO:0000256" key="3">
    <source>
        <dbReference type="ARBA" id="ARBA00023002"/>
    </source>
</evidence>
<dbReference type="PANTHER" id="PTHR43035:SF1">
    <property type="entry name" value="FATTY ACID REPRESSION MUTANT PROTEIN 2-RELATED"/>
    <property type="match status" value="1"/>
</dbReference>
<proteinExistence type="predicted"/>
<protein>
    <recommendedName>
        <fullName evidence="4">Nitroreductase domain-containing protein</fullName>
    </recommendedName>
</protein>
<dbReference type="OrthoDB" id="9810617at2"/>
<dbReference type="EMBL" id="LUAW01000056">
    <property type="protein sequence ID" value="KYQ70634.1"/>
    <property type="molecule type" value="Genomic_DNA"/>
</dbReference>
<feature type="domain" description="Nitroreductase" evidence="4">
    <location>
        <begin position="38"/>
        <end position="206"/>
    </location>
</feature>
<dbReference type="InterPro" id="IPR029479">
    <property type="entry name" value="Nitroreductase"/>
</dbReference>